<organism evidence="1 2">
    <name type="scientific">Aphis craccivora</name>
    <name type="common">Cowpea aphid</name>
    <dbReference type="NCBI Taxonomy" id="307492"/>
    <lineage>
        <taxon>Eukaryota</taxon>
        <taxon>Metazoa</taxon>
        <taxon>Ecdysozoa</taxon>
        <taxon>Arthropoda</taxon>
        <taxon>Hexapoda</taxon>
        <taxon>Insecta</taxon>
        <taxon>Pterygota</taxon>
        <taxon>Neoptera</taxon>
        <taxon>Paraneoptera</taxon>
        <taxon>Hemiptera</taxon>
        <taxon>Sternorrhyncha</taxon>
        <taxon>Aphidomorpha</taxon>
        <taxon>Aphidoidea</taxon>
        <taxon>Aphididae</taxon>
        <taxon>Aphidini</taxon>
        <taxon>Aphis</taxon>
        <taxon>Aphis</taxon>
    </lineage>
</organism>
<sequence length="105" mass="12174">INYLSRLERPKVADMIRQIMAKVFYNNILSMYSYVGQKNKNVFSVLNSCSLNIGSIAKHRSCTDLEIFGPLKMSMANAKFHEVKRQQKYESIKLVNINMCQGRHE</sequence>
<feature type="non-terminal residue" evidence="1">
    <location>
        <position position="105"/>
    </location>
</feature>
<feature type="non-terminal residue" evidence="1">
    <location>
        <position position="1"/>
    </location>
</feature>
<dbReference type="EMBL" id="VUJU01009070">
    <property type="protein sequence ID" value="KAF0722410.1"/>
    <property type="molecule type" value="Genomic_DNA"/>
</dbReference>
<dbReference type="Proteomes" id="UP000478052">
    <property type="component" value="Unassembled WGS sequence"/>
</dbReference>
<comment type="caution">
    <text evidence="1">The sequence shown here is derived from an EMBL/GenBank/DDBJ whole genome shotgun (WGS) entry which is preliminary data.</text>
</comment>
<accession>A0A6G0W5M4</accession>
<reference evidence="1 2" key="1">
    <citation type="submission" date="2019-08" db="EMBL/GenBank/DDBJ databases">
        <title>Whole genome of Aphis craccivora.</title>
        <authorList>
            <person name="Voronova N.V."/>
            <person name="Shulinski R.S."/>
            <person name="Bandarenka Y.V."/>
            <person name="Zhorov D.G."/>
            <person name="Warner D."/>
        </authorList>
    </citation>
    <scope>NUCLEOTIDE SEQUENCE [LARGE SCALE GENOMIC DNA]</scope>
    <source>
        <strain evidence="1">180601</strain>
        <tissue evidence="1">Whole Body</tissue>
    </source>
</reference>
<name>A0A6G0W5M4_APHCR</name>
<dbReference type="AlphaFoldDB" id="A0A6G0W5M4"/>
<evidence type="ECO:0000313" key="1">
    <source>
        <dbReference type="EMBL" id="KAF0722410.1"/>
    </source>
</evidence>
<gene>
    <name evidence="1" type="ORF">FWK35_00033939</name>
</gene>
<protein>
    <submittedName>
        <fullName evidence="1">MATH and LRR domain-containing protein PFE0570w</fullName>
    </submittedName>
</protein>
<evidence type="ECO:0000313" key="2">
    <source>
        <dbReference type="Proteomes" id="UP000478052"/>
    </source>
</evidence>
<proteinExistence type="predicted"/>
<dbReference type="OrthoDB" id="6599997at2759"/>
<keyword evidence="2" id="KW-1185">Reference proteome</keyword>